<dbReference type="GO" id="GO:0007059">
    <property type="term" value="P:chromosome segregation"/>
    <property type="evidence" value="ECO:0007669"/>
    <property type="project" value="InterPro"/>
</dbReference>
<accession>A0A6A7B109</accession>
<feature type="compositionally biased region" description="Basic and acidic residues" evidence="1">
    <location>
        <begin position="206"/>
        <end position="217"/>
    </location>
</feature>
<feature type="region of interest" description="Disordered" evidence="1">
    <location>
        <begin position="414"/>
        <end position="448"/>
    </location>
</feature>
<dbReference type="Proteomes" id="UP000799423">
    <property type="component" value="Unassembled WGS sequence"/>
</dbReference>
<feature type="region of interest" description="Disordered" evidence="1">
    <location>
        <begin position="235"/>
        <end position="264"/>
    </location>
</feature>
<organism evidence="2 3">
    <name type="scientific">Plenodomus tracheiphilus IPT5</name>
    <dbReference type="NCBI Taxonomy" id="1408161"/>
    <lineage>
        <taxon>Eukaryota</taxon>
        <taxon>Fungi</taxon>
        <taxon>Dikarya</taxon>
        <taxon>Ascomycota</taxon>
        <taxon>Pezizomycotina</taxon>
        <taxon>Dothideomycetes</taxon>
        <taxon>Pleosporomycetidae</taxon>
        <taxon>Pleosporales</taxon>
        <taxon>Pleosporineae</taxon>
        <taxon>Leptosphaeriaceae</taxon>
        <taxon>Plenodomus</taxon>
    </lineage>
</organism>
<feature type="region of interest" description="Disordered" evidence="1">
    <location>
        <begin position="374"/>
        <end position="397"/>
    </location>
</feature>
<feature type="compositionally biased region" description="Basic residues" evidence="1">
    <location>
        <begin position="244"/>
        <end position="256"/>
    </location>
</feature>
<feature type="region of interest" description="Disordered" evidence="1">
    <location>
        <begin position="464"/>
        <end position="488"/>
    </location>
</feature>
<feature type="compositionally biased region" description="Low complexity" evidence="1">
    <location>
        <begin position="49"/>
        <end position="64"/>
    </location>
</feature>
<sequence length="579" mass="63696">MSTIFARSPLQSLPMATNRPTTRRRSVKQAFEDDDAPAPKRPRTEVNGTTKRATAATKKATKAANYDEDDDGFTFTRRTSRRTTKAQAVSAPEPIPENEIAAPARTGDATQLQPKAPVRRKKTSITTIEIEASGTQRTRRSTRLSADKTQLEVRPKSASVEPSVAPKRTKKSVPVEKERKKQITPAPEAQAEEKSAHVGVQTPTHNELHGAKKRDSNAQRIMLPFADTPVITRNKEMRKGTKDGHRRSSTGLRGRRASSLIDSGMSNGELSQRLAFVWQNGVERGRCVQFEGNPTDPRAALPHSEVEVRDFYKYIEQSLPEPRRMKQLLTWCGSRALPEKPSGDVKNANAIMAARAIQQELIDDFASRPELSDWFSREETAPPPVVKRPNPQNEKNKATLEELEEEVKRLEEEKSAWEVLASSTSTAMPPPPAPSIPPTSTPALSSIDTSLLDPSQTAILTSLQQPTTQSQPQPQPPTPQDSTIIRPPQSLFTFTSPSSLQTHLSRLAASLEPNIDVFADGVHKIEQYRATAERVADRVLGSASLRLEEREREIKSRVGAEGIGVGDVLRGLAGVLGGE</sequence>
<feature type="compositionally biased region" description="Pro residues" evidence="1">
    <location>
        <begin position="428"/>
        <end position="440"/>
    </location>
</feature>
<dbReference type="PANTHER" id="PTHR14778:SF2">
    <property type="entry name" value="KINETOCHORE-ASSOCIATED PROTEIN DSN1 HOMOLOG"/>
    <property type="match status" value="1"/>
</dbReference>
<dbReference type="GO" id="GO:0000444">
    <property type="term" value="C:MIS12/MIND type complex"/>
    <property type="evidence" value="ECO:0007669"/>
    <property type="project" value="InterPro"/>
</dbReference>
<dbReference type="Pfam" id="PF08202">
    <property type="entry name" value="MIS13"/>
    <property type="match status" value="1"/>
</dbReference>
<dbReference type="EMBL" id="MU006320">
    <property type="protein sequence ID" value="KAF2848108.1"/>
    <property type="molecule type" value="Genomic_DNA"/>
</dbReference>
<dbReference type="GO" id="GO:0051301">
    <property type="term" value="P:cell division"/>
    <property type="evidence" value="ECO:0007669"/>
    <property type="project" value="InterPro"/>
</dbReference>
<feature type="region of interest" description="Disordered" evidence="1">
    <location>
        <begin position="1"/>
        <end position="219"/>
    </location>
</feature>
<protein>
    <submittedName>
        <fullName evidence="2">Uncharacterized protein</fullName>
    </submittedName>
</protein>
<dbReference type="OrthoDB" id="3364649at2759"/>
<evidence type="ECO:0000256" key="1">
    <source>
        <dbReference type="SAM" id="MobiDB-lite"/>
    </source>
</evidence>
<name>A0A6A7B109_9PLEO</name>
<feature type="compositionally biased region" description="Basic and acidic residues" evidence="1">
    <location>
        <begin position="145"/>
        <end position="155"/>
    </location>
</feature>
<feature type="compositionally biased region" description="Polar residues" evidence="1">
    <location>
        <begin position="1"/>
        <end position="20"/>
    </location>
</feature>
<evidence type="ECO:0000313" key="2">
    <source>
        <dbReference type="EMBL" id="KAF2848108.1"/>
    </source>
</evidence>
<dbReference type="PANTHER" id="PTHR14778">
    <property type="entry name" value="KINETOCHORE-ASSOCIATED PROTEIN DSN1 HOMOLOG"/>
    <property type="match status" value="1"/>
</dbReference>
<evidence type="ECO:0000313" key="3">
    <source>
        <dbReference type="Proteomes" id="UP000799423"/>
    </source>
</evidence>
<keyword evidence="3" id="KW-1185">Reference proteome</keyword>
<dbReference type="AlphaFoldDB" id="A0A6A7B109"/>
<gene>
    <name evidence="2" type="ORF">T440DRAFT_520299</name>
</gene>
<proteinExistence type="predicted"/>
<reference evidence="2" key="1">
    <citation type="submission" date="2020-01" db="EMBL/GenBank/DDBJ databases">
        <authorList>
            <consortium name="DOE Joint Genome Institute"/>
            <person name="Haridas S."/>
            <person name="Albert R."/>
            <person name="Binder M."/>
            <person name="Bloem J."/>
            <person name="Labutti K."/>
            <person name="Salamov A."/>
            <person name="Andreopoulos B."/>
            <person name="Baker S.E."/>
            <person name="Barry K."/>
            <person name="Bills G."/>
            <person name="Bluhm B.H."/>
            <person name="Cannon C."/>
            <person name="Castanera R."/>
            <person name="Culley D.E."/>
            <person name="Daum C."/>
            <person name="Ezra D."/>
            <person name="Gonzalez J.B."/>
            <person name="Henrissat B."/>
            <person name="Kuo A."/>
            <person name="Liang C."/>
            <person name="Lipzen A."/>
            <person name="Lutzoni F."/>
            <person name="Magnuson J."/>
            <person name="Mondo S."/>
            <person name="Nolan M."/>
            <person name="Ohm R."/>
            <person name="Pangilinan J."/>
            <person name="Park H.-J."/>
            <person name="Ramirez L."/>
            <person name="Alfaro M."/>
            <person name="Sun H."/>
            <person name="Tritt A."/>
            <person name="Yoshinaga Y."/>
            <person name="Zwiers L.-H."/>
            <person name="Turgeon B.G."/>
            <person name="Goodwin S.B."/>
            <person name="Spatafora J.W."/>
            <person name="Crous P.W."/>
            <person name="Grigoriev I.V."/>
        </authorList>
    </citation>
    <scope>NUCLEOTIDE SEQUENCE</scope>
    <source>
        <strain evidence="2">IPT5</strain>
    </source>
</reference>
<dbReference type="InterPro" id="IPR013218">
    <property type="entry name" value="Dsn1/Mis13"/>
</dbReference>